<dbReference type="AlphaFoldDB" id="A0A0E9PHL7"/>
<sequence>MVMSCHESTVILFLKRFVMSRCKPQDIMLRDHTDTEPPERGDSML</sequence>
<name>A0A0E9PHL7_ANGAN</name>
<protein>
    <submittedName>
        <fullName evidence="1">Uncharacterized protein</fullName>
    </submittedName>
</protein>
<proteinExistence type="predicted"/>
<organism evidence="1">
    <name type="scientific">Anguilla anguilla</name>
    <name type="common">European freshwater eel</name>
    <name type="synonym">Muraena anguilla</name>
    <dbReference type="NCBI Taxonomy" id="7936"/>
    <lineage>
        <taxon>Eukaryota</taxon>
        <taxon>Metazoa</taxon>
        <taxon>Chordata</taxon>
        <taxon>Craniata</taxon>
        <taxon>Vertebrata</taxon>
        <taxon>Euteleostomi</taxon>
        <taxon>Actinopterygii</taxon>
        <taxon>Neopterygii</taxon>
        <taxon>Teleostei</taxon>
        <taxon>Anguilliformes</taxon>
        <taxon>Anguillidae</taxon>
        <taxon>Anguilla</taxon>
    </lineage>
</organism>
<reference evidence="1" key="2">
    <citation type="journal article" date="2015" name="Fish Shellfish Immunol.">
        <title>Early steps in the European eel (Anguilla anguilla)-Vibrio vulnificus interaction in the gills: Role of the RtxA13 toxin.</title>
        <authorList>
            <person name="Callol A."/>
            <person name="Pajuelo D."/>
            <person name="Ebbesson L."/>
            <person name="Teles M."/>
            <person name="MacKenzie S."/>
            <person name="Amaro C."/>
        </authorList>
    </citation>
    <scope>NUCLEOTIDE SEQUENCE</scope>
</reference>
<dbReference type="EMBL" id="GBXM01105254">
    <property type="protein sequence ID" value="JAH03323.1"/>
    <property type="molecule type" value="Transcribed_RNA"/>
</dbReference>
<accession>A0A0E9PHL7</accession>
<evidence type="ECO:0000313" key="1">
    <source>
        <dbReference type="EMBL" id="JAH03323.1"/>
    </source>
</evidence>
<reference evidence="1" key="1">
    <citation type="submission" date="2014-11" db="EMBL/GenBank/DDBJ databases">
        <authorList>
            <person name="Amaro Gonzalez C."/>
        </authorList>
    </citation>
    <scope>NUCLEOTIDE SEQUENCE</scope>
</reference>